<feature type="transmembrane region" description="Helical" evidence="9">
    <location>
        <begin position="1344"/>
        <end position="1368"/>
    </location>
</feature>
<dbReference type="PANTHER" id="PTHR10117:SF54">
    <property type="entry name" value="TRANSIENT RECEPTOR POTENTIAL-GAMMA PROTEIN"/>
    <property type="match status" value="1"/>
</dbReference>
<keyword evidence="5" id="KW-0406">Ion transport</keyword>
<dbReference type="GO" id="GO:0005886">
    <property type="term" value="C:plasma membrane"/>
    <property type="evidence" value="ECO:0007669"/>
    <property type="project" value="TreeGrafter"/>
</dbReference>
<feature type="compositionally biased region" description="Low complexity" evidence="8">
    <location>
        <begin position="1997"/>
        <end position="2037"/>
    </location>
</feature>
<feature type="compositionally biased region" description="Pro residues" evidence="8">
    <location>
        <begin position="1811"/>
        <end position="1822"/>
    </location>
</feature>
<dbReference type="GO" id="GO:0015279">
    <property type="term" value="F:store-operated calcium channel activity"/>
    <property type="evidence" value="ECO:0007669"/>
    <property type="project" value="TreeGrafter"/>
</dbReference>
<dbReference type="Proteomes" id="UP001165080">
    <property type="component" value="Unassembled WGS sequence"/>
</dbReference>
<keyword evidence="12" id="KW-1185">Reference proteome</keyword>
<name>A0A9W6BH29_9CHLO</name>
<feature type="compositionally biased region" description="Acidic residues" evidence="8">
    <location>
        <begin position="1743"/>
        <end position="1753"/>
    </location>
</feature>
<feature type="region of interest" description="Disordered" evidence="8">
    <location>
        <begin position="408"/>
        <end position="473"/>
    </location>
</feature>
<feature type="region of interest" description="Disordered" evidence="8">
    <location>
        <begin position="1"/>
        <end position="50"/>
    </location>
</feature>
<feature type="region of interest" description="Disordered" evidence="8">
    <location>
        <begin position="1944"/>
        <end position="2037"/>
    </location>
</feature>
<keyword evidence="6 9" id="KW-0472">Membrane</keyword>
<dbReference type="GO" id="GO:0051480">
    <property type="term" value="P:regulation of cytosolic calcium ion concentration"/>
    <property type="evidence" value="ECO:0007669"/>
    <property type="project" value="TreeGrafter"/>
</dbReference>
<evidence type="ECO:0000256" key="8">
    <source>
        <dbReference type="SAM" id="MobiDB-lite"/>
    </source>
</evidence>
<gene>
    <name evidence="11" type="primary">PLEST003893</name>
    <name evidence="11" type="ORF">PLESTB_000581800</name>
</gene>
<evidence type="ECO:0000256" key="1">
    <source>
        <dbReference type="ARBA" id="ARBA00004141"/>
    </source>
</evidence>
<sequence>MDRGVAGWEDFGPVPIAVGSGSSRAGSLRARPNTGSPVRGSPLEDDGVDNSWSCGIPGEVQELGAQGVAESTSKPHTVFTKVPTSVARELSAAAPSLTVMLPDQPSSLQLSAGAPPSPKPSAVHVQFSQPVDYVPGEVNITPHGASIRGVPMGIAFAETLARSFGAGSGSCTLQASPSPRPGGPKLPATSGFHSVSGAIGARHGPLHHLEILEQPQAVARLHLEITLQHANTIEKVSASELIPLAVGERPFVNGRAAHPAVIRAISGASELRRGAFYVPSDLTDAAASGGREVVSGVLSRSPRDAPVLVQLFVLFPSLMRPPQWLRKDFTLVKRAVVEVDWQLSRRSQLMLYCLRRLDLARSQSLSVWASKRRFGAGEAFTLYGAEGRAEPTDRSYVLVLKFYERREGPGPRSVLTLSRDGPLLQRPPGSVSGAVPSSGGPGEIDAAASASGFGGGGSGGVPPDTPAGLLPPPGVGGVGGVGLSLSLGRQRTLRPGYTCVDALQEVRQHLQLLRAQSSDASGNIPLPESGTVTWDGVLDYTLAYRDGVALRRLIDSHYLDHLLRSQETVDRVEKLAIANNDPALMMSLYEHTTIEMDLRVLAFLVHVWAVQPLSIRAAAAAAAGAAGGAGGRGGRGRGPASRYEACAAAANDDMAADYYDGADEGGNLAGRIEEFLVKYVVRRRNPLSVTAAILRAIDDEIATHEENRRIMRLASARFHSLHLAMLKRLNRYAEMRSIRFVERILQPAELPNSVNEVSPLQIAFESRDLKFMTETLIELYVKVQWLGRELLALTAHEDPRAVGATNPLLAYAVLKSMGFAGKGTMDPLAMAASRLWHMYVFTSNAFFNSPRGRWCMHALFELVFLGLYQWQVMYPDLDVEQLRVVHLVFVCFILGNLLDMAQFVHFRYGSLARLRKYLADPWNALSLVVNVGLLVLTSLKLAQDFGGMSPYKTADAVHMCMATLAVFVWVRALGMAVPVYPSLGPLLNTVARMIEEVIAFLFPMLIILTGFSTMMTAIYQDQVTQYGSFINSMLQLFSSMLGNFDFTLFSNDNCNPDCTDVQQVYGAVVQVIFLIISAILLMNLLIAIITNRYRPEAVEAETQFKKAQIVSYYQTQVIRNLVCSPFCLPQLLLQSVPLLPAGRRPKLSGAARGVTALGLVPLDGVVLPDEGSDRPTGAAEVPHLVFLFTLYPLMAALCILLFLLYTPFAVVQFASKMYSRLLKRYVKRTQQMRRRGQQQQQQGKGEKAGESKKRGKQVRRSEDGKQELLQPAAAADLETGGAAAAAGGSGGGGAAAISRASSGSLTSHHTPVSDAVKQYQRLKKRLQADAPHQSNVGLAHASGYLLAASVLAVVGLLFYLVVLVGLLLLGWSSLYQWAAKLAFSGHNILLRPIADMARARRRWQRVSPGGSGSGSGSGSPAAAAAAALHVASGVGTEAATAGGGRGAVPVPVGGRRTLSGLLGRRKDGDGGDGGGGGGSAAADGSTAGGGGDGFSRLSAQASRARLHWRHAIQRVIAMKNERYLEKRDVLRCLAASKFKPHMAGWNLRADLRSSSQDILDSQMQDLEDDNDPWDDDDALAGGAEDDDTLEATILDKTENLTSLLKGGIAAQHAAVMALAEQVRDLAEQVARLRDGGAAAAAGVGGFGDGGGGSTTPPATVARPGLPATRPPSMWGLVEDGEAGVESFDADAVCMGSGIQRELELELGLGRDSPPPPARRLSMSSASGTEPPPPPPEPPGGEDLAAEQEAEAAEAAEAKAAEAEAAAAPPPPLASDATPPRPARARAKTAPPRPPHLAVSPADRLSAGDGDSPPPPLPPPQPSHPSLAFTEGNAGPTPAAATAAPASSAAARPPLPPGARAAAATASGGASSRAAIGGSPAAPTHGSVRRLSGAGAGPRALQPQQTLERLLNSSAGGSDALLAAIGTERERAAAPAAAVAAAAGAPAAAAAANSGDRPSSRRPILEPIRSGGSAAVPAAAPLTAGPLPALTPAPEPAPAVVAAGGPVGGAPAPAPASADAAPAASTSAAAAVPSKAPQ</sequence>
<keyword evidence="3 9" id="KW-0812">Transmembrane</keyword>
<feature type="transmembrane region" description="Helical" evidence="9">
    <location>
        <begin position="1064"/>
        <end position="1086"/>
    </location>
</feature>
<comment type="subcellular location">
    <subcellularLocation>
        <location evidence="1">Membrane</location>
        <topology evidence="1">Multi-pass membrane protein</topology>
    </subcellularLocation>
</comment>
<organism evidence="11 12">
    <name type="scientific">Pleodorina starrii</name>
    <dbReference type="NCBI Taxonomy" id="330485"/>
    <lineage>
        <taxon>Eukaryota</taxon>
        <taxon>Viridiplantae</taxon>
        <taxon>Chlorophyta</taxon>
        <taxon>core chlorophytes</taxon>
        <taxon>Chlorophyceae</taxon>
        <taxon>CS clade</taxon>
        <taxon>Chlamydomonadales</taxon>
        <taxon>Volvocaceae</taxon>
        <taxon>Pleodorina</taxon>
    </lineage>
</organism>
<feature type="compositionally biased region" description="Low complexity" evidence="8">
    <location>
        <begin position="1833"/>
        <end position="1882"/>
    </location>
</feature>
<evidence type="ECO:0000259" key="10">
    <source>
        <dbReference type="Pfam" id="PF00520"/>
    </source>
</evidence>
<evidence type="ECO:0000256" key="2">
    <source>
        <dbReference type="ARBA" id="ARBA00022448"/>
    </source>
</evidence>
<dbReference type="GO" id="GO:0034703">
    <property type="term" value="C:cation channel complex"/>
    <property type="evidence" value="ECO:0007669"/>
    <property type="project" value="TreeGrafter"/>
</dbReference>
<feature type="transmembrane region" description="Helical" evidence="9">
    <location>
        <begin position="924"/>
        <end position="942"/>
    </location>
</feature>
<dbReference type="GO" id="GO:0070679">
    <property type="term" value="F:inositol 1,4,5 trisphosphate binding"/>
    <property type="evidence" value="ECO:0007669"/>
    <property type="project" value="TreeGrafter"/>
</dbReference>
<feature type="compositionally biased region" description="Low complexity" evidence="8">
    <location>
        <begin position="17"/>
        <end position="31"/>
    </location>
</feature>
<feature type="transmembrane region" description="Helical" evidence="9">
    <location>
        <begin position="954"/>
        <end position="977"/>
    </location>
</feature>
<feature type="transmembrane region" description="Helical" evidence="9">
    <location>
        <begin position="884"/>
        <end position="904"/>
    </location>
</feature>
<keyword evidence="7" id="KW-0407">Ion channel</keyword>
<protein>
    <recommendedName>
        <fullName evidence="10">Ion transport domain-containing protein</fullName>
    </recommendedName>
</protein>
<keyword evidence="4 9" id="KW-1133">Transmembrane helix</keyword>
<feature type="region of interest" description="Disordered" evidence="8">
    <location>
        <begin position="1706"/>
        <end position="1911"/>
    </location>
</feature>
<dbReference type="OrthoDB" id="544666at2759"/>
<evidence type="ECO:0000256" key="5">
    <source>
        <dbReference type="ARBA" id="ARBA00023065"/>
    </source>
</evidence>
<feature type="region of interest" description="Disordered" evidence="8">
    <location>
        <begin position="167"/>
        <end position="186"/>
    </location>
</feature>
<dbReference type="InterPro" id="IPR002153">
    <property type="entry name" value="TRPC_channel"/>
</dbReference>
<feature type="compositionally biased region" description="Pro residues" evidence="8">
    <location>
        <begin position="463"/>
        <end position="473"/>
    </location>
</feature>
<evidence type="ECO:0000256" key="6">
    <source>
        <dbReference type="ARBA" id="ARBA00023136"/>
    </source>
</evidence>
<feature type="region of interest" description="Disordered" evidence="8">
    <location>
        <begin position="1229"/>
        <end position="1265"/>
    </location>
</feature>
<feature type="domain" description="Ion transport" evidence="10">
    <location>
        <begin position="883"/>
        <end position="1093"/>
    </location>
</feature>
<accession>A0A9W6BH29</accession>
<feature type="transmembrane region" description="Helical" evidence="9">
    <location>
        <begin position="997"/>
        <end position="1019"/>
    </location>
</feature>
<proteinExistence type="predicted"/>
<feature type="compositionally biased region" description="Low complexity" evidence="8">
    <location>
        <begin position="1970"/>
        <end position="1987"/>
    </location>
</feature>
<evidence type="ECO:0000313" key="11">
    <source>
        <dbReference type="EMBL" id="GLC52091.1"/>
    </source>
</evidence>
<evidence type="ECO:0000256" key="3">
    <source>
        <dbReference type="ARBA" id="ARBA00022692"/>
    </source>
</evidence>
<feature type="compositionally biased region" description="Pro residues" evidence="8">
    <location>
        <begin position="1729"/>
        <end position="1738"/>
    </location>
</feature>
<evidence type="ECO:0000256" key="7">
    <source>
        <dbReference type="ARBA" id="ARBA00023303"/>
    </source>
</evidence>
<dbReference type="InterPro" id="IPR005821">
    <property type="entry name" value="Ion_trans_dom"/>
</dbReference>
<feature type="region of interest" description="Disordered" evidence="8">
    <location>
        <begin position="1401"/>
        <end position="1420"/>
    </location>
</feature>
<comment type="caution">
    <text evidence="11">The sequence shown here is derived from an EMBL/GenBank/DDBJ whole genome shotgun (WGS) entry which is preliminary data.</text>
</comment>
<feature type="compositionally biased region" description="Acidic residues" evidence="8">
    <location>
        <begin position="1565"/>
        <end position="1583"/>
    </location>
</feature>
<feature type="region of interest" description="Disordered" evidence="8">
    <location>
        <begin position="1648"/>
        <end position="1670"/>
    </location>
</feature>
<evidence type="ECO:0000256" key="9">
    <source>
        <dbReference type="SAM" id="Phobius"/>
    </source>
</evidence>
<feature type="compositionally biased region" description="Low complexity" evidence="8">
    <location>
        <begin position="427"/>
        <end position="438"/>
    </location>
</feature>
<dbReference type="EMBL" id="BRXU01000005">
    <property type="protein sequence ID" value="GLC52091.1"/>
    <property type="molecule type" value="Genomic_DNA"/>
</dbReference>
<reference evidence="11 12" key="1">
    <citation type="journal article" date="2023" name="Commun. Biol.">
        <title>Reorganization of the ancestral sex-determining regions during the evolution of trioecy in Pleodorina starrii.</title>
        <authorList>
            <person name="Takahashi K."/>
            <person name="Suzuki S."/>
            <person name="Kawai-Toyooka H."/>
            <person name="Yamamoto K."/>
            <person name="Hamaji T."/>
            <person name="Ootsuki R."/>
            <person name="Yamaguchi H."/>
            <person name="Kawachi M."/>
            <person name="Higashiyama T."/>
            <person name="Nozaki H."/>
        </authorList>
    </citation>
    <scope>NUCLEOTIDE SEQUENCE [LARGE SCALE GENOMIC DNA]</scope>
    <source>
        <strain evidence="11 12">NIES-4479</strain>
    </source>
</reference>
<dbReference type="PANTHER" id="PTHR10117">
    <property type="entry name" value="TRANSIENT RECEPTOR POTENTIAL CHANNEL"/>
    <property type="match status" value="1"/>
</dbReference>
<evidence type="ECO:0000313" key="12">
    <source>
        <dbReference type="Proteomes" id="UP001165080"/>
    </source>
</evidence>
<dbReference type="Gene3D" id="1.10.287.70">
    <property type="match status" value="1"/>
</dbReference>
<dbReference type="Pfam" id="PF00520">
    <property type="entry name" value="Ion_trans"/>
    <property type="match status" value="1"/>
</dbReference>
<feature type="transmembrane region" description="Helical" evidence="9">
    <location>
        <begin position="1188"/>
        <end position="1214"/>
    </location>
</feature>
<feature type="region of interest" description="Disordered" evidence="8">
    <location>
        <begin position="1459"/>
        <end position="1496"/>
    </location>
</feature>
<evidence type="ECO:0000256" key="4">
    <source>
        <dbReference type="ARBA" id="ARBA00022989"/>
    </source>
</evidence>
<feature type="region of interest" description="Disordered" evidence="8">
    <location>
        <begin position="1564"/>
        <end position="1583"/>
    </location>
</feature>
<keyword evidence="2" id="KW-0813">Transport</keyword>